<dbReference type="GO" id="GO:0045721">
    <property type="term" value="P:negative regulation of gluconeogenesis"/>
    <property type="evidence" value="ECO:0007669"/>
    <property type="project" value="TreeGrafter"/>
</dbReference>
<proteinExistence type="inferred from homology"/>
<dbReference type="AlphaFoldDB" id="A0AAV9WUG5"/>
<feature type="compositionally biased region" description="Low complexity" evidence="2">
    <location>
        <begin position="125"/>
        <end position="144"/>
    </location>
</feature>
<evidence type="ECO:0000256" key="2">
    <source>
        <dbReference type="SAM" id="MobiDB-lite"/>
    </source>
</evidence>
<dbReference type="GO" id="GO:0007039">
    <property type="term" value="P:protein catabolic process in the vacuole"/>
    <property type="evidence" value="ECO:0007669"/>
    <property type="project" value="TreeGrafter"/>
</dbReference>
<reference evidence="3 4" key="1">
    <citation type="submission" date="2023-08" db="EMBL/GenBank/DDBJ databases">
        <authorList>
            <person name="Palmer J.M."/>
        </authorList>
    </citation>
    <scope>NUCLEOTIDE SEQUENCE [LARGE SCALE GENOMIC DNA]</scope>
    <source>
        <strain evidence="3 4">TWF481</strain>
    </source>
</reference>
<dbReference type="PANTHER" id="PTHR14534:SF3">
    <property type="entry name" value="GID COMPLEX SUBUNIT 4 HOMOLOG"/>
    <property type="match status" value="1"/>
</dbReference>
<comment type="similarity">
    <text evidence="1">Belongs to the GID4/VID24 family.</text>
</comment>
<dbReference type="GO" id="GO:0034657">
    <property type="term" value="C:GID complex"/>
    <property type="evidence" value="ECO:0007669"/>
    <property type="project" value="TreeGrafter"/>
</dbReference>
<sequence>MATTGTARSSAADQLRQGLEIDVGGLDNINSRFSSDLLSRSRDAYLDINSNIGSNSRKDTASDGDGSSSGGSGHINNLSSSSDSFADLDESLASTSTSTSDVKSPTSKPSNTRSLPGSPYSMTDSFTPSSAGLPSSSFPSSPPDSYSNIRLTPYSTSSFLRPGSRFEGTQQSDKQTYTVHVEIKHVDMRDSFLCGYLCIQGLTQDNPTLTTYFEGELIGSKYAFKTKNKNWGASEKIDLQHWGRFPAYRPQTKASKSKENSHTKEFGEQEHIFMRWKEYFLVPNHRVKELTGASFDGFYYICFSQITGDVSGIYFHSNSEKWQQLELKHVPDHGVYGSIEFR</sequence>
<evidence type="ECO:0000256" key="1">
    <source>
        <dbReference type="ARBA" id="ARBA00061469"/>
    </source>
</evidence>
<dbReference type="GO" id="GO:0006623">
    <property type="term" value="P:protein targeting to vacuole"/>
    <property type="evidence" value="ECO:0007669"/>
    <property type="project" value="TreeGrafter"/>
</dbReference>
<dbReference type="InterPro" id="IPR018618">
    <property type="entry name" value="GID4/10-like"/>
</dbReference>
<dbReference type="GO" id="GO:0005773">
    <property type="term" value="C:vacuole"/>
    <property type="evidence" value="ECO:0007669"/>
    <property type="project" value="GOC"/>
</dbReference>
<keyword evidence="4" id="KW-1185">Reference proteome</keyword>
<feature type="compositionally biased region" description="Polar residues" evidence="2">
    <location>
        <begin position="95"/>
        <end position="124"/>
    </location>
</feature>
<dbReference type="GO" id="GO:0043161">
    <property type="term" value="P:proteasome-mediated ubiquitin-dependent protein catabolic process"/>
    <property type="evidence" value="ECO:0007669"/>
    <property type="project" value="TreeGrafter"/>
</dbReference>
<name>A0AAV9WUG5_9PEZI</name>
<comment type="caution">
    <text evidence="3">The sequence shown here is derived from an EMBL/GenBank/DDBJ whole genome shotgun (WGS) entry which is preliminary data.</text>
</comment>
<dbReference type="PANTHER" id="PTHR14534">
    <property type="entry name" value="VACUOLAR IMPORT AND DEGRADATION PROTEIN 24"/>
    <property type="match status" value="1"/>
</dbReference>
<dbReference type="EMBL" id="JAVHJL010000001">
    <property type="protein sequence ID" value="KAK6511906.1"/>
    <property type="molecule type" value="Genomic_DNA"/>
</dbReference>
<evidence type="ECO:0000313" key="4">
    <source>
        <dbReference type="Proteomes" id="UP001370758"/>
    </source>
</evidence>
<organism evidence="3 4">
    <name type="scientific">Arthrobotrys musiformis</name>
    <dbReference type="NCBI Taxonomy" id="47236"/>
    <lineage>
        <taxon>Eukaryota</taxon>
        <taxon>Fungi</taxon>
        <taxon>Dikarya</taxon>
        <taxon>Ascomycota</taxon>
        <taxon>Pezizomycotina</taxon>
        <taxon>Orbiliomycetes</taxon>
        <taxon>Orbiliales</taxon>
        <taxon>Orbiliaceae</taxon>
        <taxon>Arthrobotrys</taxon>
    </lineage>
</organism>
<feature type="region of interest" description="Disordered" evidence="2">
    <location>
        <begin position="49"/>
        <end position="144"/>
    </location>
</feature>
<gene>
    <name evidence="3" type="ORF">TWF481_000810</name>
</gene>
<dbReference type="Pfam" id="PF09783">
    <property type="entry name" value="Vac_ImportDeg"/>
    <property type="match status" value="1"/>
</dbReference>
<accession>A0AAV9WUG5</accession>
<feature type="compositionally biased region" description="Low complexity" evidence="2">
    <location>
        <begin position="74"/>
        <end position="85"/>
    </location>
</feature>
<dbReference type="Proteomes" id="UP001370758">
    <property type="component" value="Unassembled WGS sequence"/>
</dbReference>
<evidence type="ECO:0000313" key="3">
    <source>
        <dbReference type="EMBL" id="KAK6511906.1"/>
    </source>
</evidence>
<protein>
    <submittedName>
        <fullName evidence="3">Uncharacterized protein</fullName>
    </submittedName>
</protein>